<feature type="domain" description="Cytoskeleton protein RodZ-like C-terminal" evidence="3">
    <location>
        <begin position="178"/>
        <end position="238"/>
    </location>
</feature>
<evidence type="ECO:0000256" key="1">
    <source>
        <dbReference type="SAM" id="MobiDB-lite"/>
    </source>
</evidence>
<sequence length="324" mass="32901">MTEVQPGDAPAPERVGDRLRKAREAQGLSLAEVGSRTRVPLRHLEAIDATDFAALPSPTYAVGFARAYARAVGLDDAAVAHEVRAELAQVPRAPEYEPYETADPSRVPSRGVAILGLGLAIAVLVLAGLYYATDLFRPGGTAPAIVAAPPVVTAPVAVAPAPSPTPATGPVTLTAGDNEVWLRVYDAANTTLYLGTLKPGESFAVPEGANAPKINVGRPDQLRVAVGGNAIPPLGDGSRPIKDVAVDAASLLARTGQGGGQGGVTPAPTPAAASSVAAPARPAAARPTPRRTPRPAATGRALTETQRANLQSAQNPPAAAPDAQ</sequence>
<gene>
    <name evidence="4" type="ORF">Q5H91_06175</name>
</gene>
<evidence type="ECO:0000256" key="2">
    <source>
        <dbReference type="SAM" id="Phobius"/>
    </source>
</evidence>
<dbReference type="Proteomes" id="UP001230685">
    <property type="component" value="Unassembled WGS sequence"/>
</dbReference>
<reference evidence="4 5" key="1">
    <citation type="submission" date="2023-07" db="EMBL/GenBank/DDBJ databases">
        <authorList>
            <person name="Kim M.K."/>
        </authorList>
    </citation>
    <scope>NUCLEOTIDE SEQUENCE [LARGE SCALE GENOMIC DNA]</scope>
    <source>
        <strain evidence="4 5">KR1UV-12</strain>
    </source>
</reference>
<keyword evidence="2" id="KW-0472">Membrane</keyword>
<feature type="compositionally biased region" description="Low complexity" evidence="1">
    <location>
        <begin position="308"/>
        <end position="324"/>
    </location>
</feature>
<dbReference type="PANTHER" id="PTHR34475">
    <property type="match status" value="1"/>
</dbReference>
<comment type="caution">
    <text evidence="4">The sequence shown here is derived from an EMBL/GenBank/DDBJ whole genome shotgun (WGS) entry which is preliminary data.</text>
</comment>
<dbReference type="InterPro" id="IPR001387">
    <property type="entry name" value="Cro/C1-type_HTH"/>
</dbReference>
<keyword evidence="2" id="KW-1133">Transmembrane helix</keyword>
<keyword evidence="5" id="KW-1185">Reference proteome</keyword>
<evidence type="ECO:0000259" key="3">
    <source>
        <dbReference type="Pfam" id="PF13464"/>
    </source>
</evidence>
<keyword evidence="2" id="KW-0812">Transmembrane</keyword>
<proteinExistence type="predicted"/>
<dbReference type="InterPro" id="IPR025194">
    <property type="entry name" value="RodZ-like_C"/>
</dbReference>
<evidence type="ECO:0000313" key="4">
    <source>
        <dbReference type="EMBL" id="MDP1026790.1"/>
    </source>
</evidence>
<accession>A0ABT9EIJ8</accession>
<feature type="compositionally biased region" description="Low complexity" evidence="1">
    <location>
        <begin position="264"/>
        <end position="287"/>
    </location>
</feature>
<feature type="transmembrane region" description="Helical" evidence="2">
    <location>
        <begin position="112"/>
        <end position="132"/>
    </location>
</feature>
<dbReference type="RefSeq" id="WP_305172422.1">
    <property type="nucleotide sequence ID" value="NZ_JAUUDS010000002.1"/>
</dbReference>
<name>A0ABT9EIJ8_9SPHN</name>
<evidence type="ECO:0000313" key="5">
    <source>
        <dbReference type="Proteomes" id="UP001230685"/>
    </source>
</evidence>
<protein>
    <submittedName>
        <fullName evidence="4">DUF4115 domain-containing protein</fullName>
    </submittedName>
</protein>
<feature type="region of interest" description="Disordered" evidence="1">
    <location>
        <begin position="256"/>
        <end position="324"/>
    </location>
</feature>
<dbReference type="InterPro" id="IPR050400">
    <property type="entry name" value="Bact_Cytoskel_RodZ"/>
</dbReference>
<dbReference type="InterPro" id="IPR010982">
    <property type="entry name" value="Lambda_DNA-bd_dom_sf"/>
</dbReference>
<dbReference type="CDD" id="cd00093">
    <property type="entry name" value="HTH_XRE"/>
    <property type="match status" value="1"/>
</dbReference>
<dbReference type="PANTHER" id="PTHR34475:SF1">
    <property type="entry name" value="CYTOSKELETON PROTEIN RODZ"/>
    <property type="match status" value="1"/>
</dbReference>
<organism evidence="4 5">
    <name type="scientific">Sphingomonas aurea</name>
    <dbReference type="NCBI Taxonomy" id="3063994"/>
    <lineage>
        <taxon>Bacteria</taxon>
        <taxon>Pseudomonadati</taxon>
        <taxon>Pseudomonadota</taxon>
        <taxon>Alphaproteobacteria</taxon>
        <taxon>Sphingomonadales</taxon>
        <taxon>Sphingomonadaceae</taxon>
        <taxon>Sphingomonas</taxon>
    </lineage>
</organism>
<dbReference type="EMBL" id="JAUUDS010000002">
    <property type="protein sequence ID" value="MDP1026790.1"/>
    <property type="molecule type" value="Genomic_DNA"/>
</dbReference>
<dbReference type="Gene3D" id="1.10.260.40">
    <property type="entry name" value="lambda repressor-like DNA-binding domains"/>
    <property type="match status" value="1"/>
</dbReference>
<dbReference type="Pfam" id="PF13413">
    <property type="entry name" value="HTH_25"/>
    <property type="match status" value="1"/>
</dbReference>
<dbReference type="Pfam" id="PF13464">
    <property type="entry name" value="RodZ_C"/>
    <property type="match status" value="1"/>
</dbReference>